<evidence type="ECO:0000313" key="10">
    <source>
        <dbReference type="Proteomes" id="UP000308430"/>
    </source>
</evidence>
<dbReference type="InterPro" id="IPR036942">
    <property type="entry name" value="Beta-barrel_TonB_sf"/>
</dbReference>
<protein>
    <submittedName>
        <fullName evidence="9">TonB-dependent receptor</fullName>
    </submittedName>
</protein>
<evidence type="ECO:0000256" key="5">
    <source>
        <dbReference type="ARBA" id="ARBA00023136"/>
    </source>
</evidence>
<dbReference type="Gene3D" id="3.55.50.30">
    <property type="match status" value="1"/>
</dbReference>
<comment type="caution">
    <text evidence="9">The sequence shown here is derived from an EMBL/GenBank/DDBJ whole genome shotgun (WGS) entry which is preliminary data.</text>
</comment>
<dbReference type="Proteomes" id="UP000308430">
    <property type="component" value="Unassembled WGS sequence"/>
</dbReference>
<keyword evidence="10" id="KW-1185">Reference proteome</keyword>
<keyword evidence="4 7" id="KW-0812">Transmembrane</keyword>
<dbReference type="Pfam" id="PF07660">
    <property type="entry name" value="STN"/>
    <property type="match status" value="1"/>
</dbReference>
<keyword evidence="2 7" id="KW-0813">Transport</keyword>
<proteinExistence type="inferred from homology"/>
<gene>
    <name evidence="9" type="ORF">E6C76_01675</name>
</gene>
<dbReference type="PROSITE" id="PS52016">
    <property type="entry name" value="TONB_DEPENDENT_REC_3"/>
    <property type="match status" value="1"/>
</dbReference>
<dbReference type="InterPro" id="IPR039426">
    <property type="entry name" value="TonB-dep_rcpt-like"/>
</dbReference>
<dbReference type="SMART" id="SM00965">
    <property type="entry name" value="STN"/>
    <property type="match status" value="1"/>
</dbReference>
<evidence type="ECO:0000259" key="8">
    <source>
        <dbReference type="SMART" id="SM00965"/>
    </source>
</evidence>
<evidence type="ECO:0000313" key="9">
    <source>
        <dbReference type="EMBL" id="THF67123.1"/>
    </source>
</evidence>
<evidence type="ECO:0000256" key="1">
    <source>
        <dbReference type="ARBA" id="ARBA00004571"/>
    </source>
</evidence>
<accession>A0A4S4B7Y6</accession>
<dbReference type="EMBL" id="SSOC01000001">
    <property type="protein sequence ID" value="THF67123.1"/>
    <property type="molecule type" value="Genomic_DNA"/>
</dbReference>
<dbReference type="SUPFAM" id="SSF56935">
    <property type="entry name" value="Porins"/>
    <property type="match status" value="1"/>
</dbReference>
<dbReference type="GO" id="GO:0009279">
    <property type="term" value="C:cell outer membrane"/>
    <property type="evidence" value="ECO:0007669"/>
    <property type="project" value="UniProtKB-SubCell"/>
</dbReference>
<evidence type="ECO:0000256" key="3">
    <source>
        <dbReference type="ARBA" id="ARBA00022452"/>
    </source>
</evidence>
<name>A0A4S4B7Y6_9RHOO</name>
<evidence type="ECO:0000256" key="2">
    <source>
        <dbReference type="ARBA" id="ARBA00022448"/>
    </source>
</evidence>
<dbReference type="OrthoDB" id="9766643at2"/>
<keyword evidence="3 7" id="KW-1134">Transmembrane beta strand</keyword>
<sequence length="1004" mass="110780">MRRAMSTWRASGARWGSRFISMTNGVVMQANKFKGRRLAAHLRRCAAAFRPATVPLMVASALAVMAAPAGAQEARIEFSIPAQALDSSLRVFSQQAKAQVLFDETTVAGLRAPALKGSYTAGEALARLLAGTGITANVSRPGVFTLKPGTASGESTLAPVTVTDRAEWSIDRDLLDKMPNKSGSIEEALALHSEVQTSNSAERSLQGGEIKPPQISISGGKPYESRYVINGLGNNNYVAPPTVGSGAAANGTVQSAYIENVVVGTQPLGTAQSYNLNPDLLDNIELHDSRIPVNHSGFTGGVVSAETRKPDPSRFSGKVHWGHSRSGWDKLFYDEAGLRGEDFDQSFSAQRQPEYTRNSGGFMLNVPLNERFAAIFSYDKTHSRIPLKYQARSATTIDTTTATTKDQIRTAETFFASVGGQTASGLDVNLTGVYYKYNGNYYNNRAINSEWDLEQGTYDFALNLSKILPAGKASARVKYGNMVSSRDVESDVYKPWFTYGETNWGSSGTPPPTIYTAVMNANYGRMLGGSGYSADGITAASDLEFKQRTFQAALDFEFNELQLGATTHRFAVGLNNEIVHGEAVSGGSTTYGLNYAAVDGPLASGQDGVSYNWERTNGALYDQYFRTKDVTAPFDRKARTQTWSLWLQDTITFSDFMLRPGVRLDYDDQYRNLNIAPRVAGSWNILGKDVAVLHAGQARYYGGPNLYYALYKTSGYHRYTRGAANTVDANGMLEWSAPTFYNTGVDYEASDMKTPYSDETSLGLDLNLQAGFMVNYNYVYRQGKDGIMRRLFRDENGNNSYAATNDGENTYTGHTISISNNYFRNHFFRLSTTFADNKSNYIDYMADSASYLDQTSMIDRSRVMYNGKLIDANKLDMSEFNRPQQIVGYWKARLSERVSLVTTGTWTKKTDVLINNARVTLADGWRVNSYSKGKLPSRFVIDMSLDIDLFRHKDSAMRATLDVYNVMNKKVKNGIGSYTVGGQPVSFDYYAPGRSVQARLEYRF</sequence>
<feature type="domain" description="Secretin/TonB short N-terminal" evidence="8">
    <location>
        <begin position="98"/>
        <end position="149"/>
    </location>
</feature>
<reference evidence="9 10" key="1">
    <citation type="submission" date="2019-04" db="EMBL/GenBank/DDBJ databases">
        <title>Azoarcus nasutitermitis sp. nov. isolated from termite nest.</title>
        <authorList>
            <person name="Lin S.-Y."/>
            <person name="Hameed A."/>
            <person name="Hsu Y.-H."/>
            <person name="Young C.-C."/>
        </authorList>
    </citation>
    <scope>NUCLEOTIDE SEQUENCE [LARGE SCALE GENOMIC DNA]</scope>
    <source>
        <strain evidence="9 10">CC-YHH838</strain>
    </source>
</reference>
<keyword evidence="5 7" id="KW-0472">Membrane</keyword>
<dbReference type="InterPro" id="IPR011662">
    <property type="entry name" value="Secretin/TonB_short_N"/>
</dbReference>
<comment type="subcellular location">
    <subcellularLocation>
        <location evidence="1 7">Cell outer membrane</location>
        <topology evidence="1 7">Multi-pass membrane protein</topology>
    </subcellularLocation>
</comment>
<keyword evidence="9" id="KW-0675">Receptor</keyword>
<keyword evidence="6 7" id="KW-0998">Cell outer membrane</keyword>
<evidence type="ECO:0000256" key="7">
    <source>
        <dbReference type="PROSITE-ProRule" id="PRU01360"/>
    </source>
</evidence>
<comment type="similarity">
    <text evidence="7">Belongs to the TonB-dependent receptor family.</text>
</comment>
<dbReference type="AlphaFoldDB" id="A0A4S4B7Y6"/>
<evidence type="ECO:0000256" key="6">
    <source>
        <dbReference type="ARBA" id="ARBA00023237"/>
    </source>
</evidence>
<organism evidence="9 10">
    <name type="scientific">Pseudothauera nasutitermitis</name>
    <dbReference type="NCBI Taxonomy" id="2565930"/>
    <lineage>
        <taxon>Bacteria</taxon>
        <taxon>Pseudomonadati</taxon>
        <taxon>Pseudomonadota</taxon>
        <taxon>Betaproteobacteria</taxon>
        <taxon>Rhodocyclales</taxon>
        <taxon>Zoogloeaceae</taxon>
        <taxon>Pseudothauera</taxon>
    </lineage>
</organism>
<evidence type="ECO:0000256" key="4">
    <source>
        <dbReference type="ARBA" id="ARBA00022692"/>
    </source>
</evidence>
<dbReference type="Gene3D" id="2.40.170.20">
    <property type="entry name" value="TonB-dependent receptor, beta-barrel domain"/>
    <property type="match status" value="1"/>
</dbReference>